<protein>
    <submittedName>
        <fullName evidence="1">Uncharacterized protein</fullName>
    </submittedName>
</protein>
<evidence type="ECO:0000313" key="1">
    <source>
        <dbReference type="EMBL" id="DAD66154.1"/>
    </source>
</evidence>
<reference evidence="1" key="1">
    <citation type="journal article" date="2021" name="Proc. Natl. Acad. Sci. U.S.A.">
        <title>A Catalog of Tens of Thousands of Viruses from Human Metagenomes Reveals Hidden Associations with Chronic Diseases.</title>
        <authorList>
            <person name="Tisza M.J."/>
            <person name="Buck C.B."/>
        </authorList>
    </citation>
    <scope>NUCLEOTIDE SEQUENCE</scope>
    <source>
        <strain evidence="1">CtzpQ31</strain>
    </source>
</reference>
<name>A0A8S5L8R2_9CAUD</name>
<proteinExistence type="predicted"/>
<accession>A0A8S5L8R2</accession>
<sequence length="29" mass="3381">MLLRHIMLMLISAEAILHSKHIILQLKLT</sequence>
<dbReference type="EMBL" id="BK014654">
    <property type="protein sequence ID" value="DAD66154.1"/>
    <property type="molecule type" value="Genomic_DNA"/>
</dbReference>
<organism evidence="1">
    <name type="scientific">Siphoviridae sp. ctzpQ31</name>
    <dbReference type="NCBI Taxonomy" id="2823613"/>
    <lineage>
        <taxon>Viruses</taxon>
        <taxon>Duplodnaviria</taxon>
        <taxon>Heunggongvirae</taxon>
        <taxon>Uroviricota</taxon>
        <taxon>Caudoviricetes</taxon>
    </lineage>
</organism>